<sequence>MNLDIKDNNKVVFVTGVSSGLGLEILKAFLEKGFKVCGTTRDVKALEKVIPKNPNLLLLQVNVLEDASVQEAVNKAIAHFGDLHVLINNHGCAVIGAIEEFSVEELKDQYEINVFSVLRVIKAVLPHFRSKKSGQIITVGSMLSTAGTGIMGGYGSSKGALAILTESLAIEVKPLGIKVTGWHPGQFESKINDNQKRVKEVIPEYNTNQRVEYYLSHKFQTGQSKPEKQAQLIIHLTQIENPPVNIYIGSDSRLFAQKKIQSMEQSLKEWEPFTTFDALN</sequence>
<dbReference type="PRINTS" id="PR00081">
    <property type="entry name" value="GDHRDH"/>
</dbReference>
<dbReference type="AlphaFoldDB" id="A0A8J4PRF2"/>
<dbReference type="Pfam" id="PF00106">
    <property type="entry name" value="adh_short"/>
    <property type="match status" value="1"/>
</dbReference>
<dbReference type="Gene3D" id="3.40.50.720">
    <property type="entry name" value="NAD(P)-binding Rossmann-like Domain"/>
    <property type="match status" value="1"/>
</dbReference>
<dbReference type="EMBL" id="AJWJ01000286">
    <property type="protein sequence ID" value="KAF2072372.1"/>
    <property type="molecule type" value="Genomic_DNA"/>
</dbReference>
<organism evidence="4 5">
    <name type="scientific">Polysphondylium violaceum</name>
    <dbReference type="NCBI Taxonomy" id="133409"/>
    <lineage>
        <taxon>Eukaryota</taxon>
        <taxon>Amoebozoa</taxon>
        <taxon>Evosea</taxon>
        <taxon>Eumycetozoa</taxon>
        <taxon>Dictyostelia</taxon>
        <taxon>Dictyosteliales</taxon>
        <taxon>Dictyosteliaceae</taxon>
        <taxon>Polysphondylium</taxon>
    </lineage>
</organism>
<evidence type="ECO:0000313" key="4">
    <source>
        <dbReference type="EMBL" id="KAF2072372.1"/>
    </source>
</evidence>
<evidence type="ECO:0000256" key="3">
    <source>
        <dbReference type="RuleBase" id="RU000363"/>
    </source>
</evidence>
<dbReference type="PANTHER" id="PTHR43976:SF16">
    <property type="entry name" value="SHORT-CHAIN DEHYDROGENASE_REDUCTASE FAMILY PROTEIN"/>
    <property type="match status" value="1"/>
</dbReference>
<dbReference type="CDD" id="cd05374">
    <property type="entry name" value="17beta-HSD-like_SDR_c"/>
    <property type="match status" value="1"/>
</dbReference>
<dbReference type="Proteomes" id="UP000695562">
    <property type="component" value="Unassembled WGS sequence"/>
</dbReference>
<dbReference type="SUPFAM" id="SSF51735">
    <property type="entry name" value="NAD(P)-binding Rossmann-fold domains"/>
    <property type="match status" value="1"/>
</dbReference>
<name>A0A8J4PRF2_9MYCE</name>
<gene>
    <name evidence="4" type="ORF">CYY_006318</name>
</gene>
<comment type="caution">
    <text evidence="4">The sequence shown here is derived from an EMBL/GenBank/DDBJ whole genome shotgun (WGS) entry which is preliminary data.</text>
</comment>
<evidence type="ECO:0008006" key="6">
    <source>
        <dbReference type="Google" id="ProtNLM"/>
    </source>
</evidence>
<reference evidence="4" key="1">
    <citation type="submission" date="2020-01" db="EMBL/GenBank/DDBJ databases">
        <title>Development of genomics and gene disruption for Polysphondylium violaceum indicates a role for the polyketide synthase stlB in stalk morphogenesis.</title>
        <authorList>
            <person name="Narita B."/>
            <person name="Kawabe Y."/>
            <person name="Kin K."/>
            <person name="Saito T."/>
            <person name="Gibbs R."/>
            <person name="Kuspa A."/>
            <person name="Muzny D."/>
            <person name="Queller D."/>
            <person name="Richards S."/>
            <person name="Strassman J."/>
            <person name="Sucgang R."/>
            <person name="Worley K."/>
            <person name="Schaap P."/>
        </authorList>
    </citation>
    <scope>NUCLEOTIDE SEQUENCE</scope>
    <source>
        <strain evidence="4">QSvi11</strain>
    </source>
</reference>
<comment type="similarity">
    <text evidence="1 3">Belongs to the short-chain dehydrogenases/reductases (SDR) family.</text>
</comment>
<dbReference type="InterPro" id="IPR020904">
    <property type="entry name" value="Sc_DH/Rdtase_CS"/>
</dbReference>
<protein>
    <recommendedName>
        <fullName evidence="6">Short-chain dehydrogenase/reductase family protein</fullName>
    </recommendedName>
</protein>
<accession>A0A8J4PRF2</accession>
<evidence type="ECO:0000256" key="2">
    <source>
        <dbReference type="ARBA" id="ARBA00023002"/>
    </source>
</evidence>
<dbReference type="InterPro" id="IPR036291">
    <property type="entry name" value="NAD(P)-bd_dom_sf"/>
</dbReference>
<keyword evidence="5" id="KW-1185">Reference proteome</keyword>
<evidence type="ECO:0000256" key="1">
    <source>
        <dbReference type="ARBA" id="ARBA00006484"/>
    </source>
</evidence>
<dbReference type="OrthoDB" id="13950at2759"/>
<dbReference type="InterPro" id="IPR002347">
    <property type="entry name" value="SDR_fam"/>
</dbReference>
<dbReference type="PRINTS" id="PR00080">
    <property type="entry name" value="SDRFAMILY"/>
</dbReference>
<keyword evidence="2" id="KW-0560">Oxidoreductase</keyword>
<dbReference type="GO" id="GO:0016491">
    <property type="term" value="F:oxidoreductase activity"/>
    <property type="evidence" value="ECO:0007669"/>
    <property type="project" value="UniProtKB-KW"/>
</dbReference>
<proteinExistence type="inferred from homology"/>
<dbReference type="PROSITE" id="PS00061">
    <property type="entry name" value="ADH_SHORT"/>
    <property type="match status" value="1"/>
</dbReference>
<dbReference type="InterPro" id="IPR051911">
    <property type="entry name" value="SDR_oxidoreductase"/>
</dbReference>
<evidence type="ECO:0000313" key="5">
    <source>
        <dbReference type="Proteomes" id="UP000695562"/>
    </source>
</evidence>
<dbReference type="PANTHER" id="PTHR43976">
    <property type="entry name" value="SHORT CHAIN DEHYDROGENASE"/>
    <property type="match status" value="1"/>
</dbReference>